<name>A0ACB8B6F3_9AGAM</name>
<accession>A0ACB8B6F3</accession>
<sequence>MSGGATYSVVVSTRPMLLKARRGGVDVTTTTRYYPRHRLGLGGTNASGLRMSGGSWVVRIIFGNILWARELRSIPSYLANTQATQPPRLHF</sequence>
<evidence type="ECO:0000313" key="1">
    <source>
        <dbReference type="EMBL" id="KAH7921110.1"/>
    </source>
</evidence>
<comment type="caution">
    <text evidence="1">The sequence shown here is derived from an EMBL/GenBank/DDBJ whole genome shotgun (WGS) entry which is preliminary data.</text>
</comment>
<protein>
    <submittedName>
        <fullName evidence="1">Uncharacterized protein</fullName>
    </submittedName>
</protein>
<gene>
    <name evidence="1" type="ORF">BV22DRAFT_1132555</name>
</gene>
<dbReference type="Proteomes" id="UP000790709">
    <property type="component" value="Unassembled WGS sequence"/>
</dbReference>
<proteinExistence type="predicted"/>
<evidence type="ECO:0000313" key="2">
    <source>
        <dbReference type="Proteomes" id="UP000790709"/>
    </source>
</evidence>
<keyword evidence="2" id="KW-1185">Reference proteome</keyword>
<reference evidence="1" key="1">
    <citation type="journal article" date="2021" name="New Phytol.">
        <title>Evolutionary innovations through gain and loss of genes in the ectomycorrhizal Boletales.</title>
        <authorList>
            <person name="Wu G."/>
            <person name="Miyauchi S."/>
            <person name="Morin E."/>
            <person name="Kuo A."/>
            <person name="Drula E."/>
            <person name="Varga T."/>
            <person name="Kohler A."/>
            <person name="Feng B."/>
            <person name="Cao Y."/>
            <person name="Lipzen A."/>
            <person name="Daum C."/>
            <person name="Hundley H."/>
            <person name="Pangilinan J."/>
            <person name="Johnson J."/>
            <person name="Barry K."/>
            <person name="LaButti K."/>
            <person name="Ng V."/>
            <person name="Ahrendt S."/>
            <person name="Min B."/>
            <person name="Choi I.G."/>
            <person name="Park H."/>
            <person name="Plett J.M."/>
            <person name="Magnuson J."/>
            <person name="Spatafora J.W."/>
            <person name="Nagy L.G."/>
            <person name="Henrissat B."/>
            <person name="Grigoriev I.V."/>
            <person name="Yang Z.L."/>
            <person name="Xu J."/>
            <person name="Martin F.M."/>
        </authorList>
    </citation>
    <scope>NUCLEOTIDE SEQUENCE</scope>
    <source>
        <strain evidence="1">KUC20120723A-06</strain>
    </source>
</reference>
<organism evidence="1 2">
    <name type="scientific">Leucogyrophana mollusca</name>
    <dbReference type="NCBI Taxonomy" id="85980"/>
    <lineage>
        <taxon>Eukaryota</taxon>
        <taxon>Fungi</taxon>
        <taxon>Dikarya</taxon>
        <taxon>Basidiomycota</taxon>
        <taxon>Agaricomycotina</taxon>
        <taxon>Agaricomycetes</taxon>
        <taxon>Agaricomycetidae</taxon>
        <taxon>Boletales</taxon>
        <taxon>Boletales incertae sedis</taxon>
        <taxon>Leucogyrophana</taxon>
    </lineage>
</organism>
<dbReference type="EMBL" id="MU266542">
    <property type="protein sequence ID" value="KAH7921110.1"/>
    <property type="molecule type" value="Genomic_DNA"/>
</dbReference>